<dbReference type="AlphaFoldDB" id="A0A9N8EK19"/>
<reference evidence="2" key="1">
    <citation type="submission" date="2020-06" db="EMBL/GenBank/DDBJ databases">
        <authorList>
            <consortium name="Plant Systems Biology data submission"/>
        </authorList>
    </citation>
    <scope>NUCLEOTIDE SEQUENCE</scope>
    <source>
        <strain evidence="2">D6</strain>
    </source>
</reference>
<evidence type="ECO:0000313" key="2">
    <source>
        <dbReference type="EMBL" id="CAB9522168.1"/>
    </source>
</evidence>
<comment type="caution">
    <text evidence="2">The sequence shown here is derived from an EMBL/GenBank/DDBJ whole genome shotgun (WGS) entry which is preliminary data.</text>
</comment>
<dbReference type="OrthoDB" id="53144at2759"/>
<keyword evidence="1" id="KW-0732">Signal</keyword>
<organism evidence="2 3">
    <name type="scientific">Seminavis robusta</name>
    <dbReference type="NCBI Taxonomy" id="568900"/>
    <lineage>
        <taxon>Eukaryota</taxon>
        <taxon>Sar</taxon>
        <taxon>Stramenopiles</taxon>
        <taxon>Ochrophyta</taxon>
        <taxon>Bacillariophyta</taxon>
        <taxon>Bacillariophyceae</taxon>
        <taxon>Bacillariophycidae</taxon>
        <taxon>Naviculales</taxon>
        <taxon>Naviculaceae</taxon>
        <taxon>Seminavis</taxon>
    </lineage>
</organism>
<accession>A0A9N8EK19</accession>
<name>A0A9N8EK19_9STRA</name>
<gene>
    <name evidence="2" type="ORF">SEMRO_1274_G258370.1</name>
</gene>
<feature type="signal peptide" evidence="1">
    <location>
        <begin position="1"/>
        <end position="24"/>
    </location>
</feature>
<dbReference type="Proteomes" id="UP001153069">
    <property type="component" value="Unassembled WGS sequence"/>
</dbReference>
<feature type="chain" id="PRO_5040214466" evidence="1">
    <location>
        <begin position="25"/>
        <end position="200"/>
    </location>
</feature>
<protein>
    <submittedName>
        <fullName evidence="2">Uncharacterized protein</fullName>
    </submittedName>
</protein>
<proteinExistence type="predicted"/>
<evidence type="ECO:0000313" key="3">
    <source>
        <dbReference type="Proteomes" id="UP001153069"/>
    </source>
</evidence>
<sequence length="200" mass="21694">MMMMMRSSRLTLVALALALCEVDSFTATHTTTTTGRNKNTQLDLVPAQGAQLAAAFTVACEKKIPPAATADETSISLLAKTKAKMSRIFSIPGAIMGRHPAAAPALLEFGALVVDKEEVVDDVVLYPLVGFQFVKGKNGDAVVLPTQSNPSCRISNLPDQEVYGWYCTACRLDSIYSDTYCEEPKIEQHNMEDTMVDLSL</sequence>
<keyword evidence="3" id="KW-1185">Reference proteome</keyword>
<dbReference type="EMBL" id="CAICTM010001272">
    <property type="protein sequence ID" value="CAB9522168.1"/>
    <property type="molecule type" value="Genomic_DNA"/>
</dbReference>
<evidence type="ECO:0000256" key="1">
    <source>
        <dbReference type="SAM" id="SignalP"/>
    </source>
</evidence>